<feature type="chain" id="PRO_5046630512" description="Chemokine interleukin-8-like domain-containing protein" evidence="2">
    <location>
        <begin position="26"/>
        <end position="99"/>
    </location>
</feature>
<dbReference type="Proteomes" id="UP001345963">
    <property type="component" value="Unassembled WGS sequence"/>
</dbReference>
<comment type="caution">
    <text evidence="4">The sequence shown here is derived from an EMBL/GenBank/DDBJ whole genome shotgun (WGS) entry which is preliminary data.</text>
</comment>
<feature type="domain" description="Chemokine interleukin-8-like" evidence="3">
    <location>
        <begin position="27"/>
        <end position="86"/>
    </location>
</feature>
<dbReference type="SUPFAM" id="SSF54117">
    <property type="entry name" value="Interleukin 8-like chemokines"/>
    <property type="match status" value="1"/>
</dbReference>
<dbReference type="CDD" id="cd00169">
    <property type="entry name" value="Chemokine"/>
    <property type="match status" value="1"/>
</dbReference>
<accession>A0ABU7BDI1</accession>
<sequence length="99" mass="11372">MISIKVTVMAVTLVILCVLSTNTQAASFPCCRRHMFGKLRFSEIKGFSVQNDFEHCSISAIIFHTKNGKKCFNPALEWVMDYVRQIEYMAQKVHQNARN</sequence>
<dbReference type="Gene3D" id="2.40.50.40">
    <property type="match status" value="1"/>
</dbReference>
<dbReference type="PANTHER" id="PTHR12015:SF190">
    <property type="entry name" value="C-C MOTIF CHEMOKINE"/>
    <property type="match status" value="1"/>
</dbReference>
<dbReference type="InterPro" id="IPR001811">
    <property type="entry name" value="Chemokine_IL8-like_dom"/>
</dbReference>
<gene>
    <name evidence="4" type="ORF">ATANTOWER_003048</name>
</gene>
<dbReference type="Pfam" id="PF00048">
    <property type="entry name" value="IL8"/>
    <property type="match status" value="1"/>
</dbReference>
<dbReference type="EMBL" id="JAHUTI010050490">
    <property type="protein sequence ID" value="MED6248646.1"/>
    <property type="molecule type" value="Genomic_DNA"/>
</dbReference>
<name>A0ABU7BDI1_9TELE</name>
<dbReference type="InterPro" id="IPR039809">
    <property type="entry name" value="Chemokine_b/g/d"/>
</dbReference>
<keyword evidence="2" id="KW-0732">Signal</keyword>
<proteinExistence type="predicted"/>
<organism evidence="4 5">
    <name type="scientific">Ataeniobius toweri</name>
    <dbReference type="NCBI Taxonomy" id="208326"/>
    <lineage>
        <taxon>Eukaryota</taxon>
        <taxon>Metazoa</taxon>
        <taxon>Chordata</taxon>
        <taxon>Craniata</taxon>
        <taxon>Vertebrata</taxon>
        <taxon>Euteleostomi</taxon>
        <taxon>Actinopterygii</taxon>
        <taxon>Neopterygii</taxon>
        <taxon>Teleostei</taxon>
        <taxon>Neoteleostei</taxon>
        <taxon>Acanthomorphata</taxon>
        <taxon>Ovalentaria</taxon>
        <taxon>Atherinomorphae</taxon>
        <taxon>Cyprinodontiformes</taxon>
        <taxon>Goodeidae</taxon>
        <taxon>Ataeniobius</taxon>
    </lineage>
</organism>
<feature type="signal peptide" evidence="2">
    <location>
        <begin position="1"/>
        <end position="25"/>
    </location>
</feature>
<evidence type="ECO:0000313" key="5">
    <source>
        <dbReference type="Proteomes" id="UP001345963"/>
    </source>
</evidence>
<keyword evidence="1" id="KW-0202">Cytokine</keyword>
<protein>
    <recommendedName>
        <fullName evidence="3">Chemokine interleukin-8-like domain-containing protein</fullName>
    </recommendedName>
</protein>
<reference evidence="4 5" key="1">
    <citation type="submission" date="2021-07" db="EMBL/GenBank/DDBJ databases">
        <authorList>
            <person name="Palmer J.M."/>
        </authorList>
    </citation>
    <scope>NUCLEOTIDE SEQUENCE [LARGE SCALE GENOMIC DNA]</scope>
    <source>
        <strain evidence="4 5">AT_MEX2019</strain>
        <tissue evidence="4">Muscle</tissue>
    </source>
</reference>
<keyword evidence="5" id="KW-1185">Reference proteome</keyword>
<evidence type="ECO:0000256" key="2">
    <source>
        <dbReference type="SAM" id="SignalP"/>
    </source>
</evidence>
<evidence type="ECO:0000259" key="3">
    <source>
        <dbReference type="SMART" id="SM00199"/>
    </source>
</evidence>
<evidence type="ECO:0000256" key="1">
    <source>
        <dbReference type="ARBA" id="ARBA00022514"/>
    </source>
</evidence>
<dbReference type="InterPro" id="IPR036048">
    <property type="entry name" value="Interleukin_8-like_sf"/>
</dbReference>
<dbReference type="PANTHER" id="PTHR12015">
    <property type="entry name" value="SMALL INDUCIBLE CYTOKINE A"/>
    <property type="match status" value="1"/>
</dbReference>
<evidence type="ECO:0000313" key="4">
    <source>
        <dbReference type="EMBL" id="MED6248646.1"/>
    </source>
</evidence>
<dbReference type="SMART" id="SM00199">
    <property type="entry name" value="SCY"/>
    <property type="match status" value="1"/>
</dbReference>